<feature type="region of interest" description="Disordered" evidence="1">
    <location>
        <begin position="1"/>
        <end position="151"/>
    </location>
</feature>
<feature type="non-terminal residue" evidence="2">
    <location>
        <position position="332"/>
    </location>
</feature>
<feature type="region of interest" description="Disordered" evidence="1">
    <location>
        <begin position="254"/>
        <end position="308"/>
    </location>
</feature>
<reference evidence="2" key="1">
    <citation type="submission" date="2020-02" db="EMBL/GenBank/DDBJ databases">
        <authorList>
            <person name="Meier V. D."/>
        </authorList>
    </citation>
    <scope>NUCLEOTIDE SEQUENCE</scope>
    <source>
        <strain evidence="2">AVDCRST_MAG35</strain>
    </source>
</reference>
<protein>
    <submittedName>
        <fullName evidence="2">Uncharacterized protein</fullName>
    </submittedName>
</protein>
<evidence type="ECO:0000256" key="1">
    <source>
        <dbReference type="SAM" id="MobiDB-lite"/>
    </source>
</evidence>
<feature type="compositionally biased region" description="Basic and acidic residues" evidence="1">
    <location>
        <begin position="296"/>
        <end position="308"/>
    </location>
</feature>
<feature type="non-terminal residue" evidence="2">
    <location>
        <position position="1"/>
    </location>
</feature>
<gene>
    <name evidence="2" type="ORF">AVDCRST_MAG35-2400</name>
</gene>
<feature type="compositionally biased region" description="Basic and acidic residues" evidence="1">
    <location>
        <begin position="266"/>
        <end position="276"/>
    </location>
</feature>
<name>A0A6J4PWD8_9ACTN</name>
<dbReference type="AlphaFoldDB" id="A0A6J4PWD8"/>
<proteinExistence type="predicted"/>
<organism evidence="2">
    <name type="scientific">uncultured Quadrisphaera sp</name>
    <dbReference type="NCBI Taxonomy" id="904978"/>
    <lineage>
        <taxon>Bacteria</taxon>
        <taxon>Bacillati</taxon>
        <taxon>Actinomycetota</taxon>
        <taxon>Actinomycetes</taxon>
        <taxon>Kineosporiales</taxon>
        <taxon>Kineosporiaceae</taxon>
        <taxon>Quadrisphaera</taxon>
        <taxon>environmental samples</taxon>
    </lineage>
</organism>
<sequence>EERVRLHALRPDARRADRGAVGDQLQHHRPGGGGRRPAAGQRALQRDRVDERQPDRHGPGEQLRRVHGVEQQVHGEPGWRGGHPRCRRPGRAEGQRQEPVPPGAQQGPGCRERLLVRPVPRRCRAPAREPGRVADPPRAVHGHHAAGHGHVDQRLGRVALRRREPHVEGHPRRPAGRLVRARGGRRGQVRWQRHLQRLHGDRLGAAAGRLRRQAVRQHHLEPPRARRPCLRRSVDVRGHRHRHRLQLHRGLRHDHAAGRLGPLRGRRPDGADDLQRRCRGRRRGQRPVPLATTAGADHRERRAEPDRVVRPQRDLALLQRRDHRPVAGLQRM</sequence>
<feature type="compositionally biased region" description="Basic and acidic residues" evidence="1">
    <location>
        <begin position="44"/>
        <end position="68"/>
    </location>
</feature>
<evidence type="ECO:0000313" key="2">
    <source>
        <dbReference type="EMBL" id="CAA9427751.1"/>
    </source>
</evidence>
<accession>A0A6J4PWD8</accession>
<feature type="compositionally biased region" description="Basic and acidic residues" evidence="1">
    <location>
        <begin position="1"/>
        <end position="20"/>
    </location>
</feature>
<dbReference type="EMBL" id="CADCUY010000489">
    <property type="protein sequence ID" value="CAA9427751.1"/>
    <property type="molecule type" value="Genomic_DNA"/>
</dbReference>